<dbReference type="EC" id="4.1.2.48" evidence="5"/>
<dbReference type="PANTHER" id="PTHR48097">
    <property type="entry name" value="L-THREONINE ALDOLASE-RELATED"/>
    <property type="match status" value="1"/>
</dbReference>
<evidence type="ECO:0000256" key="1">
    <source>
        <dbReference type="ARBA" id="ARBA00001933"/>
    </source>
</evidence>
<comment type="cofactor">
    <cofactor evidence="1 5">
        <name>pyridoxal 5'-phosphate</name>
        <dbReference type="ChEBI" id="CHEBI:597326"/>
    </cofactor>
</comment>
<comment type="function">
    <text evidence="5">Catalyzes the cleavage of L-allo-threonine and L-threonine to glycine and acetaldehyde.</text>
</comment>
<dbReference type="InterPro" id="IPR026273">
    <property type="entry name" value="Low_specificity_L-TA_bact"/>
</dbReference>
<evidence type="ECO:0000256" key="3">
    <source>
        <dbReference type="ARBA" id="ARBA00011881"/>
    </source>
</evidence>
<organism evidence="7">
    <name type="scientific">Methyloraptor flagellatus</name>
    <dbReference type="NCBI Taxonomy" id="3162530"/>
    <lineage>
        <taxon>Bacteria</taxon>
        <taxon>Pseudomonadati</taxon>
        <taxon>Pseudomonadota</taxon>
        <taxon>Alphaproteobacteria</taxon>
        <taxon>Hyphomicrobiales</taxon>
        <taxon>Ancalomicrobiaceae</taxon>
        <taxon>Methyloraptor</taxon>
    </lineage>
</organism>
<dbReference type="PIRSF" id="PIRSF038940">
    <property type="entry name" value="Low_specificity_LTA"/>
    <property type="match status" value="1"/>
</dbReference>
<dbReference type="Pfam" id="PF01212">
    <property type="entry name" value="Beta_elim_lyase"/>
    <property type="match status" value="1"/>
</dbReference>
<comment type="catalytic activity">
    <reaction evidence="5">
        <text>L-allo-threonine = acetaldehyde + glycine</text>
        <dbReference type="Rhea" id="RHEA:26209"/>
        <dbReference type="ChEBI" id="CHEBI:15343"/>
        <dbReference type="ChEBI" id="CHEBI:57305"/>
        <dbReference type="ChEBI" id="CHEBI:58585"/>
        <dbReference type="EC" id="4.1.2.48"/>
    </reaction>
</comment>
<reference evidence="7" key="1">
    <citation type="submission" date="2024-06" db="EMBL/GenBank/DDBJ databases">
        <title>Methylostella associata gen. nov., sp. nov., a novel Ancalomicrobiaceae-affiliated facultatively methylotrophic bacteria that feed on methanotrophs of the genus Methylococcus.</title>
        <authorList>
            <person name="Saltykova V."/>
            <person name="Danilova O.V."/>
            <person name="Oshkin I.Y."/>
            <person name="Belova S.E."/>
            <person name="Pimenov N.V."/>
            <person name="Dedysh S.N."/>
        </authorList>
    </citation>
    <scope>NUCLEOTIDE SEQUENCE</scope>
    <source>
        <strain evidence="7">S20</strain>
    </source>
</reference>
<keyword evidence="4 5" id="KW-0663">Pyridoxal phosphate</keyword>
<evidence type="ECO:0000259" key="6">
    <source>
        <dbReference type="Pfam" id="PF01212"/>
    </source>
</evidence>
<evidence type="ECO:0000256" key="4">
    <source>
        <dbReference type="ARBA" id="ARBA00022898"/>
    </source>
</evidence>
<evidence type="ECO:0000313" key="7">
    <source>
        <dbReference type="EMBL" id="XBY44631.1"/>
    </source>
</evidence>
<name>A0AAU7XA05_9HYPH</name>
<dbReference type="SUPFAM" id="SSF53383">
    <property type="entry name" value="PLP-dependent transferases"/>
    <property type="match status" value="1"/>
</dbReference>
<dbReference type="Gene3D" id="3.90.1150.10">
    <property type="entry name" value="Aspartate Aminotransferase, domain 1"/>
    <property type="match status" value="1"/>
</dbReference>
<dbReference type="GO" id="GO:0004793">
    <property type="term" value="F:threonine aldolase activity"/>
    <property type="evidence" value="ECO:0007669"/>
    <property type="project" value="UniProtKB-UniRule"/>
</dbReference>
<dbReference type="InterPro" id="IPR001597">
    <property type="entry name" value="ArAA_b-elim_lyase/Thr_aldolase"/>
</dbReference>
<dbReference type="AlphaFoldDB" id="A0AAU7XA05"/>
<keyword evidence="5 7" id="KW-0456">Lyase</keyword>
<dbReference type="RefSeq" id="WP_407049722.1">
    <property type="nucleotide sequence ID" value="NZ_CP158568.1"/>
</dbReference>
<evidence type="ECO:0000256" key="5">
    <source>
        <dbReference type="PIRNR" id="PIRNR038940"/>
    </source>
</evidence>
<sequence length="349" mass="36865">MIFASDNWAGASPKVAEALRDCCAGTRSAYGGDDDTKRLEGILSDLFEREVAFFAVTTGTAANALALAAFTPRWGAVLSHAQAHIQVDECGAPEFFTGAKLIGLPGARAKIAPPTLVDALAELPAGVVHHVQPSIVSITNATELGTVYRPDEIRAIADVAHGRGLALHMDGARFSNALVRIGCTPADLTWKAGVDVLSFGATKNGCLMAEGVVLFDLSKKDALGYLRKRGAQLLSKHRIATAQYEAWLDGGHWLALASHANAMADRLATGIAASSGARIAWTPEANEVFAFITPETDARLKAAGAHYYEWSTVGLAPEDGPRDGEIMIRLIASFATDPADVDRFVSLLG</sequence>
<dbReference type="KEGG" id="mflg:ABS361_21975"/>
<comment type="catalytic activity">
    <reaction evidence="5">
        <text>L-threonine = acetaldehyde + glycine</text>
        <dbReference type="Rhea" id="RHEA:19625"/>
        <dbReference type="ChEBI" id="CHEBI:15343"/>
        <dbReference type="ChEBI" id="CHEBI:57305"/>
        <dbReference type="ChEBI" id="CHEBI:57926"/>
        <dbReference type="EC" id="4.1.2.48"/>
    </reaction>
</comment>
<gene>
    <name evidence="7" type="ORF">ABS361_21975</name>
</gene>
<dbReference type="EMBL" id="CP158568">
    <property type="protein sequence ID" value="XBY44631.1"/>
    <property type="molecule type" value="Genomic_DNA"/>
</dbReference>
<dbReference type="Gene3D" id="3.40.640.10">
    <property type="entry name" value="Type I PLP-dependent aspartate aminotransferase-like (Major domain)"/>
    <property type="match status" value="1"/>
</dbReference>
<proteinExistence type="inferred from homology"/>
<dbReference type="PANTHER" id="PTHR48097:SF5">
    <property type="entry name" value="LOW SPECIFICITY L-THREONINE ALDOLASE"/>
    <property type="match status" value="1"/>
</dbReference>
<dbReference type="InterPro" id="IPR015422">
    <property type="entry name" value="PyrdxlP-dep_Trfase_small"/>
</dbReference>
<comment type="subunit">
    <text evidence="3">Homotetramer.</text>
</comment>
<dbReference type="GO" id="GO:0006567">
    <property type="term" value="P:L-threonine catabolic process"/>
    <property type="evidence" value="ECO:0007669"/>
    <property type="project" value="UniProtKB-UniRule"/>
</dbReference>
<accession>A0AAU7XA05</accession>
<feature type="domain" description="Aromatic amino acid beta-eliminating lyase/threonine aldolase" evidence="6">
    <location>
        <begin position="3"/>
        <end position="291"/>
    </location>
</feature>
<dbReference type="InterPro" id="IPR015424">
    <property type="entry name" value="PyrdxlP-dep_Trfase"/>
</dbReference>
<protein>
    <recommendedName>
        <fullName evidence="5">L-threonine aldolase</fullName>
        <ecNumber evidence="5">4.1.2.48</ecNumber>
    </recommendedName>
</protein>
<comment type="similarity">
    <text evidence="2 5">Belongs to the threonine aldolase family.</text>
</comment>
<dbReference type="InterPro" id="IPR015421">
    <property type="entry name" value="PyrdxlP-dep_Trfase_major"/>
</dbReference>
<evidence type="ECO:0000256" key="2">
    <source>
        <dbReference type="ARBA" id="ARBA00006966"/>
    </source>
</evidence>